<evidence type="ECO:0000313" key="3">
    <source>
        <dbReference type="EMBL" id="GEP69816.1"/>
    </source>
</evidence>
<keyword evidence="2" id="KW-1133">Transmembrane helix</keyword>
<feature type="transmembrane region" description="Helical" evidence="2">
    <location>
        <begin position="120"/>
        <end position="138"/>
    </location>
</feature>
<dbReference type="EMBL" id="BKAL01000008">
    <property type="protein sequence ID" value="GEP69816.1"/>
    <property type="molecule type" value="Genomic_DNA"/>
</dbReference>
<keyword evidence="2" id="KW-0472">Membrane</keyword>
<feature type="transmembrane region" description="Helical" evidence="2">
    <location>
        <begin position="63"/>
        <end position="80"/>
    </location>
</feature>
<evidence type="ECO:0000313" key="4">
    <source>
        <dbReference type="Proteomes" id="UP000321798"/>
    </source>
</evidence>
<name>A0A512PF56_9CELL</name>
<keyword evidence="4" id="KW-1185">Reference proteome</keyword>
<dbReference type="AlphaFoldDB" id="A0A512PF56"/>
<proteinExistence type="predicted"/>
<comment type="caution">
    <text evidence="3">The sequence shown here is derived from an EMBL/GenBank/DDBJ whole genome shotgun (WGS) entry which is preliminary data.</text>
</comment>
<protein>
    <submittedName>
        <fullName evidence="3">Uncharacterized protein</fullName>
    </submittedName>
</protein>
<accession>A0A512PF56</accession>
<feature type="transmembrane region" description="Helical" evidence="2">
    <location>
        <begin position="144"/>
        <end position="163"/>
    </location>
</feature>
<gene>
    <name evidence="3" type="ORF">CSO01_25310</name>
</gene>
<feature type="transmembrane region" description="Helical" evidence="2">
    <location>
        <begin position="40"/>
        <end position="57"/>
    </location>
</feature>
<dbReference type="RefSeq" id="WP_146953557.1">
    <property type="nucleotide sequence ID" value="NZ_BAABBJ010000001.1"/>
</dbReference>
<evidence type="ECO:0000256" key="2">
    <source>
        <dbReference type="SAM" id="Phobius"/>
    </source>
</evidence>
<sequence>MSTTPGRGRPHGPVPGQPPSSLDELIREQRRLEQRVRRREIPTAVAMIAFGVTGIIFGREEPLAVFVGSWITGAALWFLAGRSLRNRQEQGTGRRGQIATRTLGRQAATVLHQHPARERVAAGFIAYVGVLFVGGGLLTQRPLTPASVAGVLLVGAPFAAAGLRRLIRAARDGVWLTPSLLVVRDHGTTYRTAWDDVAAVSEAAGPTSLVVVLPRSMAALSVTGRDRGSRRGRALGDIPIRTGALAVDAPTLVDIIWHCHDPANRPELGTAGAVGTVRRIAEEHNLPHR</sequence>
<feature type="region of interest" description="Disordered" evidence="1">
    <location>
        <begin position="1"/>
        <end position="21"/>
    </location>
</feature>
<organism evidence="3 4">
    <name type="scientific">Cellulomonas soli</name>
    <dbReference type="NCBI Taxonomy" id="931535"/>
    <lineage>
        <taxon>Bacteria</taxon>
        <taxon>Bacillati</taxon>
        <taxon>Actinomycetota</taxon>
        <taxon>Actinomycetes</taxon>
        <taxon>Micrococcales</taxon>
        <taxon>Cellulomonadaceae</taxon>
        <taxon>Cellulomonas</taxon>
    </lineage>
</organism>
<evidence type="ECO:0000256" key="1">
    <source>
        <dbReference type="SAM" id="MobiDB-lite"/>
    </source>
</evidence>
<dbReference type="Proteomes" id="UP000321798">
    <property type="component" value="Unassembled WGS sequence"/>
</dbReference>
<reference evidence="3 4" key="1">
    <citation type="submission" date="2019-07" db="EMBL/GenBank/DDBJ databases">
        <title>Whole genome shotgun sequence of Cellulomonas soli NBRC 109434.</title>
        <authorList>
            <person name="Hosoyama A."/>
            <person name="Uohara A."/>
            <person name="Ohji S."/>
            <person name="Ichikawa N."/>
        </authorList>
    </citation>
    <scope>NUCLEOTIDE SEQUENCE [LARGE SCALE GENOMIC DNA]</scope>
    <source>
        <strain evidence="3 4">NBRC 109434</strain>
    </source>
</reference>
<keyword evidence="2" id="KW-0812">Transmembrane</keyword>